<dbReference type="FunFam" id="3.30.470.20:FF:000009">
    <property type="entry name" value="tubulin polyglutamylase TTLL5 isoform X1"/>
    <property type="match status" value="1"/>
</dbReference>
<evidence type="ECO:0000256" key="1">
    <source>
        <dbReference type="ARBA" id="ARBA00006820"/>
    </source>
</evidence>
<proteinExistence type="inferred from homology"/>
<gene>
    <name evidence="7" type="primary">ttll6</name>
</gene>
<feature type="compositionally biased region" description="Polar residues" evidence="6">
    <location>
        <begin position="671"/>
        <end position="689"/>
    </location>
</feature>
<keyword evidence="2" id="KW-0436">Ligase</keyword>
<feature type="compositionally biased region" description="Basic and acidic residues" evidence="6">
    <location>
        <begin position="609"/>
        <end position="619"/>
    </location>
</feature>
<reference evidence="7" key="3">
    <citation type="submission" date="2025-09" db="UniProtKB">
        <authorList>
            <consortium name="Ensembl"/>
        </authorList>
    </citation>
    <scope>IDENTIFICATION</scope>
</reference>
<keyword evidence="3" id="KW-0493">Microtubule</keyword>
<reference evidence="7" key="1">
    <citation type="submission" date="2021-04" db="EMBL/GenBank/DDBJ databases">
        <authorList>
            <consortium name="Wellcome Sanger Institute Data Sharing"/>
        </authorList>
    </citation>
    <scope>NUCLEOTIDE SEQUENCE [LARGE SCALE GENOMIC DNA]</scope>
</reference>
<feature type="compositionally biased region" description="Low complexity" evidence="6">
    <location>
        <begin position="752"/>
        <end position="763"/>
    </location>
</feature>
<sequence>MCVTRVHSCLHLSVAAPPCVQPSLVHSDSITEGCSVRVNGSGIRGDIFIQRMGLPVDSPDRNDDAHKYEQPGEEEGGDNQTETCIRSVLPAARKKRKCKKRLCINLTNCKYESVRRAARRYGLREVMDGEDWTVFWMDCSVSLDRVKDMKRYQKINHFPGMSEICRKDSLARNMNRMLKLFPKDYNIFPRTWCLPADYSDFQAYTRAKKSKTYICKPDTGCQGKGIFITKSSKEIQPGEHMICQVYISKPFILDGFKFDLRIYVLVTSCDPFSIFMFKEGLARFCTTRYNEPTHNNVDDVCMHLTNYFINKNSENFVRDEDTGSKRKLSTLNKLLESICCNTDKMWNDIEDVIIKTLISAHPILKHNYHTCFPNHITGSACFEILGFDVLLDHRLRPWVLEVNHSPSFTTDSQLDREVKDALLYDTLVLINLGACDRRKITKEERRRVKERLQQHCSKEARSEELRQCQAATVEQMERYEAKHLGGFKRIYPREGGEKYDKYFKHSSSLFQETAASKAREECARQQLQELRLKQEQERDQRGGRRRDLQGETAGERVKPRPRAQTQTPNSNCDCEPQPPPPSSVTVEPEAAEVEKQEQPEDEVEVEVEDKEKEDMEEQERVDALLQRKKLLEDLGVVDQIYQMLQGRLGGGGVLQDAHHQSKQAQQRQQQPKLDSLTQLRTKQPPSTQMHRQHIHSHLTQQHLLRPVMDQRTLNESEPESHAGTGDVRRPISAQRTQWPAGGSLALRHDTRSSSYTDTRSRPSIPVINHNPKAGLRCSGYASHDPSALQSLLVVSTRAPLVRRPGFSHIVRNSSRRAPQHGKGQ</sequence>
<evidence type="ECO:0000313" key="8">
    <source>
        <dbReference type="Proteomes" id="UP000472265"/>
    </source>
</evidence>
<feature type="compositionally biased region" description="Polar residues" evidence="6">
    <location>
        <begin position="563"/>
        <end position="572"/>
    </location>
</feature>
<dbReference type="Ensembl" id="ENSSAUT00010042326.1">
    <property type="protein sequence ID" value="ENSSAUP00010040168.1"/>
    <property type="gene ID" value="ENSSAUG00010016862.1"/>
</dbReference>
<dbReference type="PANTHER" id="PTHR12241:SF161">
    <property type="entry name" value="TUBULIN POLYGLUTAMYLASE TTLL6"/>
    <property type="match status" value="1"/>
</dbReference>
<comment type="similarity">
    <text evidence="1">Belongs to the tubulin--tyrosine ligase family.</text>
</comment>
<organism evidence="7 8">
    <name type="scientific">Sparus aurata</name>
    <name type="common">Gilthead sea bream</name>
    <dbReference type="NCBI Taxonomy" id="8175"/>
    <lineage>
        <taxon>Eukaryota</taxon>
        <taxon>Metazoa</taxon>
        <taxon>Chordata</taxon>
        <taxon>Craniata</taxon>
        <taxon>Vertebrata</taxon>
        <taxon>Euteleostomi</taxon>
        <taxon>Actinopterygii</taxon>
        <taxon>Neopterygii</taxon>
        <taxon>Teleostei</taxon>
        <taxon>Neoteleostei</taxon>
        <taxon>Acanthomorphata</taxon>
        <taxon>Eupercaria</taxon>
        <taxon>Spariformes</taxon>
        <taxon>Sparidae</taxon>
        <taxon>Sparus</taxon>
    </lineage>
</organism>
<evidence type="ECO:0000256" key="6">
    <source>
        <dbReference type="SAM" id="MobiDB-lite"/>
    </source>
</evidence>
<dbReference type="PANTHER" id="PTHR12241">
    <property type="entry name" value="TUBULIN POLYGLUTAMYLASE"/>
    <property type="match status" value="1"/>
</dbReference>
<dbReference type="GO" id="GO:0070740">
    <property type="term" value="F:tubulin-glutamic acid ligase activity"/>
    <property type="evidence" value="ECO:0007669"/>
    <property type="project" value="TreeGrafter"/>
</dbReference>
<evidence type="ECO:0000313" key="7">
    <source>
        <dbReference type="Ensembl" id="ENSSAUP00010040168.1"/>
    </source>
</evidence>
<dbReference type="InterPro" id="IPR004344">
    <property type="entry name" value="TTL/TTLL_fam"/>
</dbReference>
<feature type="compositionally biased region" description="Acidic residues" evidence="6">
    <location>
        <begin position="599"/>
        <end position="608"/>
    </location>
</feature>
<dbReference type="AlphaFoldDB" id="A0A671WUC0"/>
<name>A0A671WUC0_SPAAU</name>
<dbReference type="Proteomes" id="UP000472265">
    <property type="component" value="Chromosome 20"/>
</dbReference>
<evidence type="ECO:0000256" key="3">
    <source>
        <dbReference type="ARBA" id="ARBA00022701"/>
    </source>
</evidence>
<dbReference type="FunCoup" id="A0A671WUC0">
    <property type="interactions" value="18"/>
</dbReference>
<accession>A0A671WUC0</accession>
<protein>
    <submittedName>
        <fullName evidence="7">Tubulin tyrosine ligase-like family, member 6</fullName>
    </submittedName>
</protein>
<evidence type="ECO:0000256" key="4">
    <source>
        <dbReference type="ARBA" id="ARBA00022741"/>
    </source>
</evidence>
<dbReference type="SUPFAM" id="SSF56059">
    <property type="entry name" value="Glutathione synthetase ATP-binding domain-like"/>
    <property type="match status" value="1"/>
</dbReference>
<dbReference type="GO" id="GO:0005874">
    <property type="term" value="C:microtubule"/>
    <property type="evidence" value="ECO:0007669"/>
    <property type="project" value="UniProtKB-KW"/>
</dbReference>
<feature type="compositionally biased region" description="Basic and acidic residues" evidence="6">
    <location>
        <begin position="531"/>
        <end position="558"/>
    </location>
</feature>
<feature type="region of interest" description="Disordered" evidence="6">
    <location>
        <begin position="531"/>
        <end position="619"/>
    </location>
</feature>
<keyword evidence="5" id="KW-0067">ATP-binding</keyword>
<feature type="compositionally biased region" description="Basic and acidic residues" evidence="6">
    <location>
        <begin position="58"/>
        <end position="70"/>
    </location>
</feature>
<keyword evidence="4" id="KW-0547">Nucleotide-binding</keyword>
<feature type="region of interest" description="Disordered" evidence="6">
    <location>
        <begin position="751"/>
        <end position="770"/>
    </location>
</feature>
<keyword evidence="8" id="KW-1185">Reference proteome</keyword>
<dbReference type="PROSITE" id="PS51221">
    <property type="entry name" value="TTL"/>
    <property type="match status" value="1"/>
</dbReference>
<evidence type="ECO:0000256" key="2">
    <source>
        <dbReference type="ARBA" id="ARBA00022598"/>
    </source>
</evidence>
<dbReference type="Pfam" id="PF03133">
    <property type="entry name" value="TTL"/>
    <property type="match status" value="1"/>
</dbReference>
<feature type="region of interest" description="Disordered" evidence="6">
    <location>
        <begin position="54"/>
        <end position="81"/>
    </location>
</feature>
<dbReference type="InParanoid" id="A0A671WUC0"/>
<dbReference type="GO" id="GO:0015631">
    <property type="term" value="F:tubulin binding"/>
    <property type="evidence" value="ECO:0007669"/>
    <property type="project" value="TreeGrafter"/>
</dbReference>
<dbReference type="GO" id="GO:0005524">
    <property type="term" value="F:ATP binding"/>
    <property type="evidence" value="ECO:0007669"/>
    <property type="project" value="UniProtKB-KW"/>
</dbReference>
<reference evidence="7" key="2">
    <citation type="submission" date="2025-08" db="UniProtKB">
        <authorList>
            <consortium name="Ensembl"/>
        </authorList>
    </citation>
    <scope>IDENTIFICATION</scope>
</reference>
<evidence type="ECO:0000256" key="5">
    <source>
        <dbReference type="ARBA" id="ARBA00022840"/>
    </source>
</evidence>
<dbReference type="GO" id="GO:0036064">
    <property type="term" value="C:ciliary basal body"/>
    <property type="evidence" value="ECO:0007669"/>
    <property type="project" value="TreeGrafter"/>
</dbReference>
<feature type="region of interest" description="Disordered" evidence="6">
    <location>
        <begin position="652"/>
        <end position="741"/>
    </location>
</feature>
<dbReference type="GeneTree" id="ENSGT00940000165637"/>
<dbReference type="GO" id="GO:0000226">
    <property type="term" value="P:microtubule cytoskeleton organization"/>
    <property type="evidence" value="ECO:0007669"/>
    <property type="project" value="TreeGrafter"/>
</dbReference>
<dbReference type="Gene3D" id="3.30.470.20">
    <property type="entry name" value="ATP-grasp fold, B domain"/>
    <property type="match status" value="1"/>
</dbReference>